<evidence type="ECO:0000313" key="10">
    <source>
        <dbReference type="Proteomes" id="UP000694892"/>
    </source>
</evidence>
<comment type="similarity">
    <text evidence="1">Belongs to the class-I aminoacyl-tRNA synthetase family.</text>
</comment>
<comment type="catalytic activity">
    <reaction evidence="7">
        <text>S-sulfanyl-L-cysteine + tRNA(Cys) + ATP = (S)-sulfanyl-L-cysteinyl-tRNA(Cys) + AMP + diphosphate</text>
        <dbReference type="Rhea" id="RHEA:78647"/>
        <dbReference type="Rhea" id="RHEA-COMP:9661"/>
        <dbReference type="Rhea" id="RHEA-COMP:19119"/>
        <dbReference type="ChEBI" id="CHEBI:30616"/>
        <dbReference type="ChEBI" id="CHEBI:33019"/>
        <dbReference type="ChEBI" id="CHEBI:58591"/>
        <dbReference type="ChEBI" id="CHEBI:78442"/>
        <dbReference type="ChEBI" id="CHEBI:229520"/>
        <dbReference type="ChEBI" id="CHEBI:456215"/>
    </reaction>
    <physiologicalReaction direction="left-to-right" evidence="7">
        <dbReference type="Rhea" id="RHEA:78648"/>
    </physiologicalReaction>
</comment>
<proteinExistence type="inferred from homology"/>
<evidence type="ECO:0000256" key="3">
    <source>
        <dbReference type="ARBA" id="ARBA00045476"/>
    </source>
</evidence>
<dbReference type="Proteomes" id="UP000694892">
    <property type="component" value="Chromosome 2S"/>
</dbReference>
<evidence type="ECO:0000256" key="5">
    <source>
        <dbReference type="ARBA" id="ARBA00047548"/>
    </source>
</evidence>
<dbReference type="AlphaFoldDB" id="A0A974DK04"/>
<comment type="function">
    <text evidence="3">In addition to its role as an aminoacyl-tRNA synthetase, has also cysteine persulfide synthase activity. Produces reactive persulfide species such as cysteine persulfide (CysSSH) from substrate cysteine and mediate direct incorporation of CysSSH into proteins during translations, resulting in protein persulfides and polysulfides. CysSSHs behave as potent antioxidants and cellular protectants.</text>
</comment>
<reference evidence="10" key="1">
    <citation type="journal article" date="2016" name="Nature">
        <title>Genome evolution in the allotetraploid frog Xenopus laevis.</title>
        <authorList>
            <person name="Session A.M."/>
            <person name="Uno Y."/>
            <person name="Kwon T."/>
            <person name="Chapman J.A."/>
            <person name="Toyoda A."/>
            <person name="Takahashi S."/>
            <person name="Fukui A."/>
            <person name="Hikosaka A."/>
            <person name="Suzuki A."/>
            <person name="Kondo M."/>
            <person name="van Heeringen S.J."/>
            <person name="Quigley I."/>
            <person name="Heinz S."/>
            <person name="Ogino H."/>
            <person name="Ochi H."/>
            <person name="Hellsten U."/>
            <person name="Lyons J.B."/>
            <person name="Simakov O."/>
            <person name="Putnam N."/>
            <person name="Stites J."/>
            <person name="Kuroki Y."/>
            <person name="Tanaka T."/>
            <person name="Michiue T."/>
            <person name="Watanabe M."/>
            <person name="Bogdanovic O."/>
            <person name="Lister R."/>
            <person name="Georgiou G."/>
            <person name="Paranjpe S.S."/>
            <person name="van Kruijsbergen I."/>
            <person name="Shu S."/>
            <person name="Carlson J."/>
            <person name="Kinoshita T."/>
            <person name="Ohta Y."/>
            <person name="Mawaribuchi S."/>
            <person name="Jenkins J."/>
            <person name="Grimwood J."/>
            <person name="Schmutz J."/>
            <person name="Mitros T."/>
            <person name="Mozaffari S.V."/>
            <person name="Suzuki Y."/>
            <person name="Haramoto Y."/>
            <person name="Yamamoto T.S."/>
            <person name="Takagi C."/>
            <person name="Heald R."/>
            <person name="Miller K."/>
            <person name="Haudenschild C."/>
            <person name="Kitzman J."/>
            <person name="Nakayama T."/>
            <person name="Izutsu Y."/>
            <person name="Robert J."/>
            <person name="Fortriede J."/>
            <person name="Burns K."/>
            <person name="Lotay V."/>
            <person name="Karimi K."/>
            <person name="Yasuoka Y."/>
            <person name="Dichmann D.S."/>
            <person name="Flajnik M.F."/>
            <person name="Houston D.W."/>
            <person name="Shendure J."/>
            <person name="DuPasquier L."/>
            <person name="Vize P.D."/>
            <person name="Zorn A.M."/>
            <person name="Ito M."/>
            <person name="Marcotte E.M."/>
            <person name="Wallingford J.B."/>
            <person name="Ito Y."/>
            <person name="Asashima M."/>
            <person name="Ueno N."/>
            <person name="Matsuda Y."/>
            <person name="Veenstra G.J."/>
            <person name="Fujiyama A."/>
            <person name="Harland R.M."/>
            <person name="Taira M."/>
            <person name="Rokhsar D.S."/>
        </authorList>
    </citation>
    <scope>NUCLEOTIDE SEQUENCE [LARGE SCALE GENOMIC DNA]</scope>
    <source>
        <strain evidence="10">J</strain>
    </source>
</reference>
<comment type="catalytic activity">
    <reaction evidence="6">
        <text>S-sulfanyl-L-cysteine + L-cysteine = S-disulfanyl-L-cysteine + L-alanine</text>
        <dbReference type="Rhea" id="RHEA:78627"/>
        <dbReference type="ChEBI" id="CHEBI:35235"/>
        <dbReference type="ChEBI" id="CHEBI:57972"/>
        <dbReference type="ChEBI" id="CHEBI:58591"/>
        <dbReference type="ChEBI" id="CHEBI:229465"/>
    </reaction>
    <physiologicalReaction direction="left-to-right" evidence="6">
        <dbReference type="Rhea" id="RHEA:78628"/>
    </physiologicalReaction>
</comment>
<evidence type="ECO:0000256" key="6">
    <source>
        <dbReference type="ARBA" id="ARBA00047731"/>
    </source>
</evidence>
<dbReference type="InterPro" id="IPR009080">
    <property type="entry name" value="tRNAsynth_Ia_anticodon-bd"/>
</dbReference>
<organism evidence="9 10">
    <name type="scientific">Xenopus laevis</name>
    <name type="common">African clawed frog</name>
    <dbReference type="NCBI Taxonomy" id="8355"/>
    <lineage>
        <taxon>Eukaryota</taxon>
        <taxon>Metazoa</taxon>
        <taxon>Chordata</taxon>
        <taxon>Craniata</taxon>
        <taxon>Vertebrata</taxon>
        <taxon>Euteleostomi</taxon>
        <taxon>Amphibia</taxon>
        <taxon>Batrachia</taxon>
        <taxon>Anura</taxon>
        <taxon>Pipoidea</taxon>
        <taxon>Pipidae</taxon>
        <taxon>Xenopodinae</taxon>
        <taxon>Xenopus</taxon>
        <taxon>Xenopus</taxon>
    </lineage>
</organism>
<dbReference type="SUPFAM" id="SSF47323">
    <property type="entry name" value="Anticodon-binding domain of a subclass of class I aminoacyl-tRNA synthetases"/>
    <property type="match status" value="1"/>
</dbReference>
<gene>
    <name evidence="9" type="ORF">XELAEV_18015606mg</name>
</gene>
<evidence type="ECO:0000256" key="1">
    <source>
        <dbReference type="ARBA" id="ARBA00005594"/>
    </source>
</evidence>
<dbReference type="GO" id="GO:0006423">
    <property type="term" value="P:cysteinyl-tRNA aminoacylation"/>
    <property type="evidence" value="ECO:0007669"/>
    <property type="project" value="TreeGrafter"/>
</dbReference>
<accession>A0A974DK04</accession>
<evidence type="ECO:0000256" key="8">
    <source>
        <dbReference type="ARBA" id="ARBA00049046"/>
    </source>
</evidence>
<dbReference type="GO" id="GO:0005737">
    <property type="term" value="C:cytoplasm"/>
    <property type="evidence" value="ECO:0007669"/>
    <property type="project" value="TreeGrafter"/>
</dbReference>
<dbReference type="InterPro" id="IPR024909">
    <property type="entry name" value="Cys-tRNA/MSH_ligase"/>
</dbReference>
<dbReference type="EMBL" id="CM004469">
    <property type="protein sequence ID" value="OCT92550.1"/>
    <property type="molecule type" value="Genomic_DNA"/>
</dbReference>
<comment type="catalytic activity">
    <reaction evidence="8">
        <text>tRNA(Cys) + L-cysteine + ATP = L-cysteinyl-tRNA(Cys) + AMP + diphosphate</text>
        <dbReference type="Rhea" id="RHEA:17773"/>
        <dbReference type="Rhea" id="RHEA-COMP:9661"/>
        <dbReference type="Rhea" id="RHEA-COMP:9679"/>
        <dbReference type="ChEBI" id="CHEBI:30616"/>
        <dbReference type="ChEBI" id="CHEBI:33019"/>
        <dbReference type="ChEBI" id="CHEBI:35235"/>
        <dbReference type="ChEBI" id="CHEBI:78442"/>
        <dbReference type="ChEBI" id="CHEBI:78517"/>
        <dbReference type="ChEBI" id="CHEBI:456215"/>
        <dbReference type="EC" id="6.1.1.16"/>
    </reaction>
    <physiologicalReaction direction="right-to-left" evidence="8">
        <dbReference type="Rhea" id="RHEA:17775"/>
    </physiologicalReaction>
</comment>
<dbReference type="OMA" id="HDSYENI"/>
<dbReference type="PANTHER" id="PTHR10890:SF27">
    <property type="entry name" value="CYSTEINE--TRNA LIGASE, MITOCHONDRIAL-RELATED"/>
    <property type="match status" value="1"/>
</dbReference>
<comment type="catalytic activity">
    <reaction evidence="5">
        <text>2 L-cysteine = S-sulfanyl-L-cysteine + L-alanine</text>
        <dbReference type="Rhea" id="RHEA:78543"/>
        <dbReference type="ChEBI" id="CHEBI:35235"/>
        <dbReference type="ChEBI" id="CHEBI:57972"/>
        <dbReference type="ChEBI" id="CHEBI:58591"/>
    </reaction>
    <physiologicalReaction direction="left-to-right" evidence="5">
        <dbReference type="Rhea" id="RHEA:78544"/>
    </physiologicalReaction>
</comment>
<name>A0A974DK04_XENLA</name>
<evidence type="ECO:0000313" key="9">
    <source>
        <dbReference type="EMBL" id="OCT92550.1"/>
    </source>
</evidence>
<sequence>MTPAAVEYSNESMVDAVNTLHLISSFVNDAKAYLKGQLICQPVQEALLWQRLNETKVSVKTAFLNDFDTPQAIDAVMDLIHHGSRQLTAVS</sequence>
<evidence type="ECO:0000256" key="7">
    <source>
        <dbReference type="ARBA" id="ARBA00048609"/>
    </source>
</evidence>
<evidence type="ECO:0000256" key="4">
    <source>
        <dbReference type="ARBA" id="ARBA00047499"/>
    </source>
</evidence>
<comment type="catalytic activity">
    <reaction evidence="4">
        <text>S-disulfanyl-L-cysteine + tRNA(Cys) + ATP = (S)-disulfanyl-L-cysteinyl-tRNA(Cys) + AMP + diphosphate</text>
        <dbReference type="Rhea" id="RHEA:78651"/>
        <dbReference type="Rhea" id="RHEA-COMP:9661"/>
        <dbReference type="Rhea" id="RHEA-COMP:19120"/>
        <dbReference type="ChEBI" id="CHEBI:30616"/>
        <dbReference type="ChEBI" id="CHEBI:33019"/>
        <dbReference type="ChEBI" id="CHEBI:78442"/>
        <dbReference type="ChEBI" id="CHEBI:229465"/>
        <dbReference type="ChEBI" id="CHEBI:229521"/>
        <dbReference type="ChEBI" id="CHEBI:456215"/>
    </reaction>
    <physiologicalReaction direction="left-to-right" evidence="4">
        <dbReference type="Rhea" id="RHEA:78652"/>
    </physiologicalReaction>
</comment>
<protein>
    <submittedName>
        <fullName evidence="9">Uncharacterized protein</fullName>
    </submittedName>
</protein>
<dbReference type="PANTHER" id="PTHR10890">
    <property type="entry name" value="CYSTEINYL-TRNA SYNTHETASE"/>
    <property type="match status" value="1"/>
</dbReference>
<dbReference type="GO" id="GO:0005524">
    <property type="term" value="F:ATP binding"/>
    <property type="evidence" value="ECO:0007669"/>
    <property type="project" value="InterPro"/>
</dbReference>
<evidence type="ECO:0000256" key="2">
    <source>
        <dbReference type="ARBA" id="ARBA00043868"/>
    </source>
</evidence>
<dbReference type="GO" id="GO:0004817">
    <property type="term" value="F:cysteine-tRNA ligase activity"/>
    <property type="evidence" value="ECO:0007669"/>
    <property type="project" value="UniProtKB-EC"/>
</dbReference>
<comment type="function">
    <text evidence="2">Mitochondrial cysteine-specific aminoacyl-tRNA synthetase that catalyzes the ATP-dependent ligation of cysteine to tRNA(Cys).</text>
</comment>